<dbReference type="EMBL" id="BRXW01000096">
    <property type="protein sequence ID" value="GMI06188.1"/>
    <property type="molecule type" value="Genomic_DNA"/>
</dbReference>
<dbReference type="InterPro" id="IPR013763">
    <property type="entry name" value="Cyclin-like_dom"/>
</dbReference>
<feature type="domain" description="Cyclin-like" evidence="3">
    <location>
        <begin position="294"/>
        <end position="381"/>
    </location>
</feature>
<evidence type="ECO:0000259" key="3">
    <source>
        <dbReference type="SMART" id="SM00385"/>
    </source>
</evidence>
<dbReference type="OrthoDB" id="10250320at2759"/>
<dbReference type="InterPro" id="IPR006671">
    <property type="entry name" value="Cyclin_N"/>
</dbReference>
<feature type="region of interest" description="Disordered" evidence="2">
    <location>
        <begin position="80"/>
        <end position="100"/>
    </location>
</feature>
<feature type="region of interest" description="Disordered" evidence="2">
    <location>
        <begin position="17"/>
        <end position="39"/>
    </location>
</feature>
<dbReference type="SUPFAM" id="SSF47954">
    <property type="entry name" value="Cyclin-like"/>
    <property type="match status" value="1"/>
</dbReference>
<dbReference type="PANTHER" id="PTHR14248">
    <property type="entry name" value="CYCLIN Y, ISOFORM A"/>
    <property type="match status" value="1"/>
</dbReference>
<reference evidence="5" key="1">
    <citation type="journal article" date="2023" name="Commun. Biol.">
        <title>Genome analysis of Parmales, the sister group of diatoms, reveals the evolutionary specialization of diatoms from phago-mixotrophs to photoautotrophs.</title>
        <authorList>
            <person name="Ban H."/>
            <person name="Sato S."/>
            <person name="Yoshikawa S."/>
            <person name="Yamada K."/>
            <person name="Nakamura Y."/>
            <person name="Ichinomiya M."/>
            <person name="Sato N."/>
            <person name="Blanc-Mathieu R."/>
            <person name="Endo H."/>
            <person name="Kuwata A."/>
            <person name="Ogata H."/>
        </authorList>
    </citation>
    <scope>NUCLEOTIDE SEQUENCE [LARGE SCALE GENOMIC DNA]</scope>
    <source>
        <strain evidence="5">NIES 3700</strain>
    </source>
</reference>
<evidence type="ECO:0000256" key="1">
    <source>
        <dbReference type="RuleBase" id="RU000383"/>
    </source>
</evidence>
<feature type="region of interest" description="Disordered" evidence="2">
    <location>
        <begin position="463"/>
        <end position="506"/>
    </location>
</feature>
<keyword evidence="1" id="KW-0195">Cyclin</keyword>
<keyword evidence="5" id="KW-1185">Reference proteome</keyword>
<comment type="caution">
    <text evidence="4">The sequence shown here is derived from an EMBL/GenBank/DDBJ whole genome shotgun (WGS) entry which is preliminary data.</text>
</comment>
<organism evidence="4 5">
    <name type="scientific">Triparma laevis f. longispina</name>
    <dbReference type="NCBI Taxonomy" id="1714387"/>
    <lineage>
        <taxon>Eukaryota</taxon>
        <taxon>Sar</taxon>
        <taxon>Stramenopiles</taxon>
        <taxon>Ochrophyta</taxon>
        <taxon>Bolidophyceae</taxon>
        <taxon>Parmales</taxon>
        <taxon>Triparmaceae</taxon>
        <taxon>Triparma</taxon>
    </lineage>
</organism>
<dbReference type="Proteomes" id="UP001165122">
    <property type="component" value="Unassembled WGS sequence"/>
</dbReference>
<name>A0A9W7F9I7_9STRA</name>
<proteinExistence type="inferred from homology"/>
<dbReference type="SMART" id="SM00385">
    <property type="entry name" value="CYCLIN"/>
    <property type="match status" value="1"/>
</dbReference>
<evidence type="ECO:0000256" key="2">
    <source>
        <dbReference type="SAM" id="MobiDB-lite"/>
    </source>
</evidence>
<evidence type="ECO:0000313" key="4">
    <source>
        <dbReference type="EMBL" id="GMI06188.1"/>
    </source>
</evidence>
<protein>
    <recommendedName>
        <fullName evidence="3">Cyclin-like domain-containing protein</fullName>
    </recommendedName>
</protein>
<dbReference type="Gene3D" id="1.10.472.10">
    <property type="entry name" value="Cyclin-like"/>
    <property type="match status" value="1"/>
</dbReference>
<dbReference type="AlphaFoldDB" id="A0A9W7F9I7"/>
<dbReference type="CDD" id="cd20540">
    <property type="entry name" value="CYCLIN_CCNY_like"/>
    <property type="match status" value="1"/>
</dbReference>
<accession>A0A9W7F9I7</accession>
<feature type="compositionally biased region" description="Basic and acidic residues" evidence="2">
    <location>
        <begin position="470"/>
        <end position="485"/>
    </location>
</feature>
<dbReference type="InterPro" id="IPR036915">
    <property type="entry name" value="Cyclin-like_sf"/>
</dbReference>
<sequence length="506" mass="55634">MEANVLRNIEKGDVTGSLVDEETRKRRSSETGHHESNDKFIVEDGEVVSSSFNRTSDDMPPVTRVVRTISSMDDLTLTELNRSKSSSSGGLGKSLDDSAAPKQIRDLSASASGIRQMNSLRSFTSAGATGAPGFNRESSTESVDSIDEAYVRNLNGLSLQDGGLTPFAPPTTFQPPGALAEAPAGMEPPRLQHRNSGSTLFVGSTMSAPDKDGMISCVCGLFRAHMVQYAKEEAKGLTSGGFEGVFAEYDVFNDPPYAKDMKSIDESSEEKAGDVKDPVAEIMNRVPKLSEVTKFFRDLFRKSQMESDCIIMSLIYVERLLKQTKGGIRLTYKNWNSIIFSSMVMSSKVWDDLSMWNADFSQVCSSFTLQRINELELAMLNALRYDVKVKASEYAKYYFLLRSMLMKSGLGGDHVESLQPLDIEGAKQIELFSEEYEIAATSDTLKRRAVSMNDFDEDREISPKLLKGGAGEKKKNEGGGGDVRRPSTLKKMGKQGVSLEQVIHHG</sequence>
<feature type="compositionally biased region" description="Basic and acidic residues" evidence="2">
    <location>
        <begin position="21"/>
        <end position="39"/>
    </location>
</feature>
<gene>
    <name evidence="4" type="ORF">TrLO_g3517</name>
</gene>
<comment type="similarity">
    <text evidence="1">Belongs to the cyclin family.</text>
</comment>
<evidence type="ECO:0000313" key="5">
    <source>
        <dbReference type="Proteomes" id="UP001165122"/>
    </source>
</evidence>
<dbReference type="Pfam" id="PF00134">
    <property type="entry name" value="Cyclin_N"/>
    <property type="match status" value="1"/>
</dbReference>